<feature type="compositionally biased region" description="Polar residues" evidence="1">
    <location>
        <begin position="44"/>
        <end position="58"/>
    </location>
</feature>
<name>A0A9W7L7Y2_9STRA</name>
<keyword evidence="3" id="KW-1185">Reference proteome</keyword>
<feature type="compositionally biased region" description="Low complexity" evidence="1">
    <location>
        <begin position="164"/>
        <end position="179"/>
    </location>
</feature>
<feature type="region of interest" description="Disordered" evidence="1">
    <location>
        <begin position="41"/>
        <end position="80"/>
    </location>
</feature>
<dbReference type="OrthoDB" id="417481at2759"/>
<dbReference type="Proteomes" id="UP001165065">
    <property type="component" value="Unassembled WGS sequence"/>
</dbReference>
<evidence type="ECO:0000256" key="1">
    <source>
        <dbReference type="SAM" id="MobiDB-lite"/>
    </source>
</evidence>
<organism evidence="2 3">
    <name type="scientific">Triparma columacea</name>
    <dbReference type="NCBI Taxonomy" id="722753"/>
    <lineage>
        <taxon>Eukaryota</taxon>
        <taxon>Sar</taxon>
        <taxon>Stramenopiles</taxon>
        <taxon>Ochrophyta</taxon>
        <taxon>Bolidophyceae</taxon>
        <taxon>Parmales</taxon>
        <taxon>Triparmaceae</taxon>
        <taxon>Triparma</taxon>
    </lineage>
</organism>
<proteinExistence type="predicted"/>
<feature type="non-terminal residue" evidence="2">
    <location>
        <position position="1"/>
    </location>
</feature>
<accession>A0A9W7L7Y2</accession>
<feature type="region of interest" description="Disordered" evidence="1">
    <location>
        <begin position="206"/>
        <end position="241"/>
    </location>
</feature>
<dbReference type="AlphaFoldDB" id="A0A9W7L7Y2"/>
<gene>
    <name evidence="2" type="ORF">TrCOL_g6280</name>
</gene>
<sequence length="241" mass="26228">YARIQGKAAMVKRFENSALMEKEDEFKPVVFNRGQAEMFPNAPYSPSSGAMYQTQQHGATTTTTSAATAAAADRGNAQEEYERKLREWQANGGHQQQQQYRQNKGVPLSVPLPVAAHGYYGPQAQGQTQQQQQMAAKGKRLERQTEYKLAWAKAKAVEAGAMYQTQQRGATTTTTTTSAAGGGGNAQGEYAAMAAAALGGNAQGEYERKLRQPTRLPFCLQGKRSSSNPNPFKTDEDRSPI</sequence>
<feature type="compositionally biased region" description="Low complexity" evidence="1">
    <location>
        <begin position="123"/>
        <end position="136"/>
    </location>
</feature>
<evidence type="ECO:0000313" key="2">
    <source>
        <dbReference type="EMBL" id="GMI36765.1"/>
    </source>
</evidence>
<feature type="region of interest" description="Disordered" evidence="1">
    <location>
        <begin position="117"/>
        <end position="139"/>
    </location>
</feature>
<reference evidence="3" key="1">
    <citation type="journal article" date="2023" name="Commun. Biol.">
        <title>Genome analysis of Parmales, the sister group of diatoms, reveals the evolutionary specialization of diatoms from phago-mixotrophs to photoautotrophs.</title>
        <authorList>
            <person name="Ban H."/>
            <person name="Sato S."/>
            <person name="Yoshikawa S."/>
            <person name="Yamada K."/>
            <person name="Nakamura Y."/>
            <person name="Ichinomiya M."/>
            <person name="Sato N."/>
            <person name="Blanc-Mathieu R."/>
            <person name="Endo H."/>
            <person name="Kuwata A."/>
            <person name="Ogata H."/>
        </authorList>
    </citation>
    <scope>NUCLEOTIDE SEQUENCE [LARGE SCALE GENOMIC DNA]</scope>
</reference>
<protein>
    <submittedName>
        <fullName evidence="2">Uncharacterized protein</fullName>
    </submittedName>
</protein>
<feature type="region of interest" description="Disordered" evidence="1">
    <location>
        <begin position="164"/>
        <end position="186"/>
    </location>
</feature>
<feature type="compositionally biased region" description="Low complexity" evidence="1">
    <location>
        <begin position="59"/>
        <end position="72"/>
    </location>
</feature>
<evidence type="ECO:0000313" key="3">
    <source>
        <dbReference type="Proteomes" id="UP001165065"/>
    </source>
</evidence>
<comment type="caution">
    <text evidence="2">The sequence shown here is derived from an EMBL/GenBank/DDBJ whole genome shotgun (WGS) entry which is preliminary data.</text>
</comment>
<dbReference type="EMBL" id="BRYA01000068">
    <property type="protein sequence ID" value="GMI36765.1"/>
    <property type="molecule type" value="Genomic_DNA"/>
</dbReference>